<dbReference type="PROSITE" id="PS51186">
    <property type="entry name" value="GNAT"/>
    <property type="match status" value="1"/>
</dbReference>
<proteinExistence type="predicted"/>
<dbReference type="Proteomes" id="UP000262029">
    <property type="component" value="Chromosome"/>
</dbReference>
<reference evidence="3 4" key="1">
    <citation type="submission" date="2018-08" db="EMBL/GenBank/DDBJ databases">
        <title>Complete genome of the Arcobacter skirrowii type strain LMG 6621.</title>
        <authorList>
            <person name="Miller W.G."/>
            <person name="Yee E."/>
            <person name="Bono J.L."/>
        </authorList>
    </citation>
    <scope>NUCLEOTIDE SEQUENCE [LARGE SCALE GENOMIC DNA]</scope>
    <source>
        <strain evidence="3 4">CCUG 10374</strain>
    </source>
</reference>
<evidence type="ECO:0000313" key="4">
    <source>
        <dbReference type="Proteomes" id="UP000262029"/>
    </source>
</evidence>
<evidence type="ECO:0000256" key="1">
    <source>
        <dbReference type="SAM" id="Coils"/>
    </source>
</evidence>
<dbReference type="GO" id="GO:0016747">
    <property type="term" value="F:acyltransferase activity, transferring groups other than amino-acyl groups"/>
    <property type="evidence" value="ECO:0007669"/>
    <property type="project" value="InterPro"/>
</dbReference>
<feature type="coiled-coil region" evidence="1">
    <location>
        <begin position="834"/>
        <end position="861"/>
    </location>
</feature>
<evidence type="ECO:0000313" key="3">
    <source>
        <dbReference type="EMBL" id="AXX84236.1"/>
    </source>
</evidence>
<organism evidence="3 4">
    <name type="scientific">Aliarcobacter skirrowii CCUG 10374</name>
    <dbReference type="NCBI Taxonomy" id="1032239"/>
    <lineage>
        <taxon>Bacteria</taxon>
        <taxon>Pseudomonadati</taxon>
        <taxon>Campylobacterota</taxon>
        <taxon>Epsilonproteobacteria</taxon>
        <taxon>Campylobacterales</taxon>
        <taxon>Arcobacteraceae</taxon>
        <taxon>Aliarcobacter</taxon>
    </lineage>
</organism>
<gene>
    <name evidence="3" type="ORF">ASKIR_0401</name>
</gene>
<dbReference type="InterPro" id="IPR016181">
    <property type="entry name" value="Acyl_CoA_acyltransferase"/>
</dbReference>
<dbReference type="Pfam" id="PF13673">
    <property type="entry name" value="Acetyltransf_10"/>
    <property type="match status" value="1"/>
</dbReference>
<dbReference type="CDD" id="cd04301">
    <property type="entry name" value="NAT_SF"/>
    <property type="match status" value="1"/>
</dbReference>
<dbReference type="Gene3D" id="3.40.630.30">
    <property type="match status" value="1"/>
</dbReference>
<dbReference type="AlphaFoldDB" id="A0AAD0WMY0"/>
<protein>
    <submittedName>
        <fullName evidence="3">Acetyltransferase</fullName>
    </submittedName>
</protein>
<sequence>MNRYNLNRIIDDYEKKLLLYSSINNSKELTSLNENYYEVLADIIINENDLPFEYLINRLENYFKYNIDIKEKKLDFKHHQFSLLGSYVYKKLFDKFGIDTFDKYIEIIKKNIFSEIYAWLSIDFDSSFIRDNFLNASVEYIVANQNNAWKEEFENIDYETYRWLKKVDNVPHCFETNEDLYFWLKENEYYENLMMIGNPIIKNLLHQIINWETFNTNLVEKNRIIRLLEECKNDYITIGEILTSNNIKLNCYLLKNNEYSIFGFCNFYMLDRLNIDESYAKEFLELLSQQLLDIVFTHLQNPFYQNDLANKIYFILNFICDKYVNYYDRTHLYGLLYTFELFLKKLLESEIQTSNYQKEEIFSIVIKDLIKKQLLDFEKKENFDKKNYFLLSYYLKGIDRLIKVKNFDGLNYKEKISNSILDNLKKSFSNITNDKRVYIDFLFLKNIDFSLFFNSSKNDGKWLDIFDLNSVINGLNSTDVYIYEHLSKFYLKILFQIYKKTQDKEVEKYINKLIIKLGFEVESSIIRFDDKFEILNEYLELLNLFAKEYFESFVNKLCDSYELRILLQLLSSTILEERKEFINNKLNVMIQKGIESDKLSFNDLKIGMLYAIDNDYLKLANLLEEIFNKKFNTSNNSFMKKFQKEFNEVVCKKDLLEILNDKDLETKEKFVKLNNYKIPIDDKNWGTESKYLKCENFKEFIRALIFFDSGKYDKAYDILNTLCEKELTTNYLINMVNSYFNLHKEDENKVAKFEYILNIFESKQKSFQSYINSIYEYQVLIYGYTITKNISKLSQLIKDMPKQYDMDFDIFKYKYEFFKDNNQEFKAKKYLEEFKNFYINNKKVLKKVKELEEELNSHTRMEMENNFEVKISFDSLTLGLTEAKKYWNLIQNMELDKQSQIFSNKPDSEEFIIYIMEQISSELLERKVNIFRNKEKNDSLEIENIINDWVGSLLNQRMNFLSWKVLPESRGGENLKGNVGERDIIVYDKNDTKLFLFEAFRLFNCDTTTIETHMKKLNGYNANGSKLMIVMVYTYHNDFVQLCSSYEDYLKTFDYNGFDKIGIIKEHCFENIETTPTKIKLLKEVRIQNEKDVVIYHYLLDFYSEINIQDLKFRVLKKDDIKAVVELINKAYREKNPNSWTSEAHLLSGIRVNEDMLNEILKNKNIVTYIALLDEKIVATIQTKLEDKDIHIGLFAVHPDFQSFGVGKKLLAFAEESSKKLWKKSSFVMEVISNRVELRDYYIRRGYQNTNRFIEFPKSSYWSPLTNEELKLLVLRKTID</sequence>
<dbReference type="RefSeq" id="WP_228254651.1">
    <property type="nucleotide sequence ID" value="NZ_CP032099.1"/>
</dbReference>
<dbReference type="GeneID" id="68701928"/>
<accession>A0AAD0WMY0</accession>
<dbReference type="EMBL" id="CP032099">
    <property type="protein sequence ID" value="AXX84236.1"/>
    <property type="molecule type" value="Genomic_DNA"/>
</dbReference>
<feature type="domain" description="N-acetyltransferase" evidence="2">
    <location>
        <begin position="1111"/>
        <end position="1268"/>
    </location>
</feature>
<dbReference type="SUPFAM" id="SSF55729">
    <property type="entry name" value="Acyl-CoA N-acyltransferases (Nat)"/>
    <property type="match status" value="1"/>
</dbReference>
<keyword evidence="1" id="KW-0175">Coiled coil</keyword>
<name>A0AAD0WMY0_9BACT</name>
<dbReference type="InterPro" id="IPR000182">
    <property type="entry name" value="GNAT_dom"/>
</dbReference>
<evidence type="ECO:0000259" key="2">
    <source>
        <dbReference type="PROSITE" id="PS51186"/>
    </source>
</evidence>